<organism evidence="1 2">
    <name type="scientific">Plasmodium ovale wallikeri</name>
    <dbReference type="NCBI Taxonomy" id="864142"/>
    <lineage>
        <taxon>Eukaryota</taxon>
        <taxon>Sar</taxon>
        <taxon>Alveolata</taxon>
        <taxon>Apicomplexa</taxon>
        <taxon>Aconoidasida</taxon>
        <taxon>Haemosporida</taxon>
        <taxon>Plasmodiidae</taxon>
        <taxon>Plasmodium</taxon>
        <taxon>Plasmodium (Plasmodium)</taxon>
    </lineage>
</organism>
<sequence>MPKIDKFIHRNAFEFLAKGHIGYPPRWLLVLKWKSETVKQKSTDKITALQPPYSRPTAAVQPPEGTSGLPKLMPCSSFCT</sequence>
<protein>
    <submittedName>
        <fullName evidence="1">Uncharacterized protein</fullName>
    </submittedName>
</protein>
<dbReference type="AlphaFoldDB" id="A0A1A8YJ93"/>
<evidence type="ECO:0000313" key="1">
    <source>
        <dbReference type="EMBL" id="SBT31602.1"/>
    </source>
</evidence>
<accession>A0A1A8YJ93</accession>
<dbReference type="EMBL" id="FLRE01000020">
    <property type="protein sequence ID" value="SBT31602.1"/>
    <property type="molecule type" value="Genomic_DNA"/>
</dbReference>
<dbReference type="Proteomes" id="UP000078550">
    <property type="component" value="Unassembled WGS sequence"/>
</dbReference>
<gene>
    <name evidence="1" type="ORF">POVWA2_005050</name>
</gene>
<evidence type="ECO:0000313" key="2">
    <source>
        <dbReference type="Proteomes" id="UP000078550"/>
    </source>
</evidence>
<proteinExistence type="predicted"/>
<name>A0A1A8YJ93_PLAOA</name>
<reference evidence="2" key="1">
    <citation type="submission" date="2016-05" db="EMBL/GenBank/DDBJ databases">
        <authorList>
            <person name="Naeem Raeece"/>
        </authorList>
    </citation>
    <scope>NUCLEOTIDE SEQUENCE [LARGE SCALE GENOMIC DNA]</scope>
</reference>